<dbReference type="GO" id="GO:0009279">
    <property type="term" value="C:cell outer membrane"/>
    <property type="evidence" value="ECO:0007669"/>
    <property type="project" value="UniProtKB-SubCell"/>
</dbReference>
<dbReference type="InterPro" id="IPR037066">
    <property type="entry name" value="Plug_dom_sf"/>
</dbReference>
<dbReference type="InterPro" id="IPR023997">
    <property type="entry name" value="TonB-dep_OMP_SusC/RagA_CS"/>
</dbReference>
<evidence type="ECO:0000256" key="9">
    <source>
        <dbReference type="ARBA" id="ARBA00023136"/>
    </source>
</evidence>
<evidence type="ECO:0000256" key="12">
    <source>
        <dbReference type="PROSITE-ProRule" id="PRU01360"/>
    </source>
</evidence>
<dbReference type="SUPFAM" id="SSF56935">
    <property type="entry name" value="Porins"/>
    <property type="match status" value="1"/>
</dbReference>
<dbReference type="InterPro" id="IPR023996">
    <property type="entry name" value="TonB-dep_OMP_SusC/RagA"/>
</dbReference>
<dbReference type="Pfam" id="PF13715">
    <property type="entry name" value="CarbopepD_reg_2"/>
    <property type="match status" value="1"/>
</dbReference>
<evidence type="ECO:0000256" key="4">
    <source>
        <dbReference type="ARBA" id="ARBA00022496"/>
    </source>
</evidence>
<evidence type="ECO:0000256" key="7">
    <source>
        <dbReference type="ARBA" id="ARBA00023004"/>
    </source>
</evidence>
<dbReference type="NCBIfam" id="TIGR04056">
    <property type="entry name" value="OMP_RagA_SusC"/>
    <property type="match status" value="1"/>
</dbReference>
<dbReference type="SMART" id="SM00965">
    <property type="entry name" value="STN"/>
    <property type="match status" value="1"/>
</dbReference>
<dbReference type="GO" id="GO:0015344">
    <property type="term" value="F:siderophore uptake transmembrane transporter activity"/>
    <property type="evidence" value="ECO:0007669"/>
    <property type="project" value="TreeGrafter"/>
</dbReference>
<dbReference type="PANTHER" id="PTHR30069:SF29">
    <property type="entry name" value="HEMOGLOBIN AND HEMOGLOBIN-HAPTOGLOBIN-BINDING PROTEIN 1-RELATED"/>
    <property type="match status" value="1"/>
</dbReference>
<keyword evidence="6 14" id="KW-0732">Signal</keyword>
<dbReference type="PROSITE" id="PS52016">
    <property type="entry name" value="TONB_DEPENDENT_REC_3"/>
    <property type="match status" value="1"/>
</dbReference>
<feature type="domain" description="Secretin/TonB short N-terminal" evidence="15">
    <location>
        <begin position="49"/>
        <end position="100"/>
    </location>
</feature>
<comment type="similarity">
    <text evidence="12 13">Belongs to the TonB-dependent receptor family.</text>
</comment>
<comment type="subcellular location">
    <subcellularLocation>
        <location evidence="1 12">Cell outer membrane</location>
        <topology evidence="1 12">Multi-pass membrane protein</topology>
    </subcellularLocation>
</comment>
<evidence type="ECO:0000256" key="14">
    <source>
        <dbReference type="SAM" id="SignalP"/>
    </source>
</evidence>
<evidence type="ECO:0000256" key="8">
    <source>
        <dbReference type="ARBA" id="ARBA00023077"/>
    </source>
</evidence>
<dbReference type="RefSeq" id="WP_041503971.1">
    <property type="nucleotide sequence ID" value="NZ_JPIT01000031.1"/>
</dbReference>
<dbReference type="SUPFAM" id="SSF49464">
    <property type="entry name" value="Carboxypeptidase regulatory domain-like"/>
    <property type="match status" value="1"/>
</dbReference>
<evidence type="ECO:0000256" key="11">
    <source>
        <dbReference type="ARBA" id="ARBA00023237"/>
    </source>
</evidence>
<evidence type="ECO:0000256" key="2">
    <source>
        <dbReference type="ARBA" id="ARBA00022448"/>
    </source>
</evidence>
<proteinExistence type="inferred from homology"/>
<evidence type="ECO:0000256" key="3">
    <source>
        <dbReference type="ARBA" id="ARBA00022452"/>
    </source>
</evidence>
<gene>
    <name evidence="16" type="ORF">IE90_11840</name>
</gene>
<reference evidence="16 17" key="1">
    <citation type="submission" date="2014-07" db="EMBL/GenBank/DDBJ databases">
        <title>Porphyromonadaceae bacterium OUH 334697 = ATCC BAA-2682 = DSM 28341 draft genome.</title>
        <authorList>
            <person name="Sydenham T.V."/>
            <person name="Hasman H."/>
            <person name="Justesen U.S."/>
        </authorList>
    </citation>
    <scope>NUCLEOTIDE SEQUENCE [LARGE SCALE GENOMIC DNA]</scope>
    <source>
        <strain evidence="16 17">OUH 334697</strain>
    </source>
</reference>
<sequence>MTMKLSAVFLFLFSLNLSAGVYSQTKVSLKLEQATLEEFISAVKSQTGMQFLYNSVVVKGKEKISLDITNEEVKAVLDKVLPSFNLEYKIINDVVVLQRKGEKGWISDENKEVIKGKVVDTKGLPLPGVTIRLKGTSLGTATDTKGLFTLEFTGKVDTIVVSFIGMKTQYVKLEKNKEEYLIKMEEDIQTMEEVVVTTGYQKFSKRELASSIVTLKAEDVVVAGAMTIDQMLQGKVAGMSVTLTSGEPSATPKIRIRGTSTINGTKAPIWVVDGVIQESALPFNVSDINGPDAEYLIGNGIAGLNPQDIESINVLKDASATAIYGVQAANGVIAITTKAGKSGKPSVNFNANYSVNQRPSYRRLNLMNSQERVRLSQEILADGLEYYNVPRRMGYEGLVMDLYDKKITPREFEKQAKVLETRNTDWFDILFRNSLYQDYSLSIAGGGEHGRYYVSLGYNNSKGAAIGSDSERYTAMLKITSDIAPWLHTTFKMSGSVSDNNGFYQVNPQDYAYHASRVLSPYNEDGSLCYYNRGTTEKPRSYNVLNELAETGSKGHSEELKLQLNLDIDLYKGLKYRGLFAFATSNARTESIATERSYYIADIRGYDLGFFPPLSREEEKSKLPYGGELSYGYTNGHTILVQNGLEYKRVFNNKHVLRGLFIQEITMKEYKGHSAIVYGYDNEGGDRVTWPNLDNDKIRELVGRNAPAVITDRETRIASFIGSVDYSYENRYIFNANIRSDGSNKFGTNPKYRFLPVWSVSGRWNVNEEQFMKNVEWVDYLALRASYGVQGNIGDNSSPDLIIQLQGRQDLTQLRYATLKQLPNPDLRWEKTKSVNVGLEFGLGGRFSATLEYYNKRSEDLLMNKEVSMATGRNYLTINSGIMENKGFEGAISVDIVKHNGLQWTFRANAAHNENKIIKSQYPEATEKEMGKDMIKGNITTEGTAIGTFYSIDFVRLSEENGYPLFLDKEGNESYSVDYDNATFVRSGNFNPDVTGGFDTYVSYKGFNLSLGFSFQLGGKSRLPKMYGDKKAVFDPAENVTKEIANRWKKQGDEAVTNIPALFNYRSDVGYTFQEFYDLSDIRVAKTDFLRFRLLALSYTLPSDFVKKMHLRGMTVRFQANNIAVWAPKEWHNLDPETPTANIPILPSYSLGLNLTF</sequence>
<evidence type="ECO:0000313" key="16">
    <source>
        <dbReference type="EMBL" id="KIO43791.1"/>
    </source>
</evidence>
<dbReference type="Proteomes" id="UP000031937">
    <property type="component" value="Unassembled WGS sequence"/>
</dbReference>
<keyword evidence="9 12" id="KW-0472">Membrane</keyword>
<keyword evidence="8 13" id="KW-0798">TonB box</keyword>
<dbReference type="GO" id="GO:0044718">
    <property type="term" value="P:siderophore transmembrane transport"/>
    <property type="evidence" value="ECO:0007669"/>
    <property type="project" value="TreeGrafter"/>
</dbReference>
<evidence type="ECO:0000256" key="5">
    <source>
        <dbReference type="ARBA" id="ARBA00022692"/>
    </source>
</evidence>
<evidence type="ECO:0000256" key="6">
    <source>
        <dbReference type="ARBA" id="ARBA00022729"/>
    </source>
</evidence>
<evidence type="ECO:0000256" key="10">
    <source>
        <dbReference type="ARBA" id="ARBA00023170"/>
    </source>
</evidence>
<keyword evidence="11 12" id="KW-0998">Cell outer membrane</keyword>
<dbReference type="Gene3D" id="2.40.170.20">
    <property type="entry name" value="TonB-dependent receptor, beta-barrel domain"/>
    <property type="match status" value="1"/>
</dbReference>
<dbReference type="InterPro" id="IPR039426">
    <property type="entry name" value="TonB-dep_rcpt-like"/>
</dbReference>
<evidence type="ECO:0000256" key="1">
    <source>
        <dbReference type="ARBA" id="ARBA00004571"/>
    </source>
</evidence>
<evidence type="ECO:0000256" key="13">
    <source>
        <dbReference type="RuleBase" id="RU003357"/>
    </source>
</evidence>
<feature type="signal peptide" evidence="14">
    <location>
        <begin position="1"/>
        <end position="19"/>
    </location>
</feature>
<dbReference type="InterPro" id="IPR011662">
    <property type="entry name" value="Secretin/TonB_short_N"/>
</dbReference>
<dbReference type="Gene3D" id="2.170.130.10">
    <property type="entry name" value="TonB-dependent receptor, plug domain"/>
    <property type="match status" value="1"/>
</dbReference>
<protein>
    <recommendedName>
        <fullName evidence="15">Secretin/TonB short N-terminal domain-containing protein</fullName>
    </recommendedName>
</protein>
<keyword evidence="2 12" id="KW-0813">Transport</keyword>
<keyword evidence="4" id="KW-0410">Iron transport</keyword>
<dbReference type="InterPro" id="IPR036942">
    <property type="entry name" value="Beta-barrel_TonB_sf"/>
</dbReference>
<dbReference type="InterPro" id="IPR008969">
    <property type="entry name" value="CarboxyPept-like_regulatory"/>
</dbReference>
<dbReference type="Pfam" id="PF07660">
    <property type="entry name" value="STN"/>
    <property type="match status" value="1"/>
</dbReference>
<name>A0AB34R1P3_9PORP</name>
<comment type="caution">
    <text evidence="16">The sequence shown here is derived from an EMBL/GenBank/DDBJ whole genome shotgun (WGS) entry which is preliminary data.</text>
</comment>
<dbReference type="Pfam" id="PF00593">
    <property type="entry name" value="TonB_dep_Rec_b-barrel"/>
    <property type="match status" value="1"/>
</dbReference>
<dbReference type="EMBL" id="JPIT01000031">
    <property type="protein sequence ID" value="KIO43791.1"/>
    <property type="molecule type" value="Genomic_DNA"/>
</dbReference>
<dbReference type="PANTHER" id="PTHR30069">
    <property type="entry name" value="TONB-DEPENDENT OUTER MEMBRANE RECEPTOR"/>
    <property type="match status" value="1"/>
</dbReference>
<keyword evidence="10" id="KW-0675">Receptor</keyword>
<feature type="chain" id="PRO_5044344185" description="Secretin/TonB short N-terminal domain-containing protein" evidence="14">
    <location>
        <begin position="20"/>
        <end position="1157"/>
    </location>
</feature>
<dbReference type="NCBIfam" id="TIGR04057">
    <property type="entry name" value="SusC_RagA_signa"/>
    <property type="match status" value="1"/>
</dbReference>
<dbReference type="InterPro" id="IPR012910">
    <property type="entry name" value="Plug_dom"/>
</dbReference>
<keyword evidence="4" id="KW-0406">Ion transport</keyword>
<dbReference type="InterPro" id="IPR000531">
    <property type="entry name" value="Beta-barrel_TonB"/>
</dbReference>
<organism evidence="16 17">
    <name type="scientific">Sanguibacteroides justesenii</name>
    <dbReference type="NCBI Taxonomy" id="1547597"/>
    <lineage>
        <taxon>Bacteria</taxon>
        <taxon>Pseudomonadati</taxon>
        <taxon>Bacteroidota</taxon>
        <taxon>Bacteroidia</taxon>
        <taxon>Bacteroidales</taxon>
        <taxon>Porphyromonadaceae</taxon>
        <taxon>Sanguibacteroides</taxon>
    </lineage>
</organism>
<dbReference type="Pfam" id="PF07715">
    <property type="entry name" value="Plug"/>
    <property type="match status" value="1"/>
</dbReference>
<keyword evidence="5 12" id="KW-0812">Transmembrane</keyword>
<accession>A0AB34R1P3</accession>
<dbReference type="Gene3D" id="2.60.40.1120">
    <property type="entry name" value="Carboxypeptidase-like, regulatory domain"/>
    <property type="match status" value="1"/>
</dbReference>
<keyword evidence="7" id="KW-0408">Iron</keyword>
<evidence type="ECO:0000313" key="17">
    <source>
        <dbReference type="Proteomes" id="UP000031937"/>
    </source>
</evidence>
<evidence type="ECO:0000259" key="15">
    <source>
        <dbReference type="SMART" id="SM00965"/>
    </source>
</evidence>
<dbReference type="AlphaFoldDB" id="A0AB34R1P3"/>
<keyword evidence="3 12" id="KW-1134">Transmembrane beta strand</keyword>